<dbReference type="Gene3D" id="3.40.50.620">
    <property type="entry name" value="HUPs"/>
    <property type="match status" value="1"/>
</dbReference>
<gene>
    <name evidence="2" type="ORF">BFG57_15380</name>
</gene>
<evidence type="ECO:0000313" key="2">
    <source>
        <dbReference type="EMBL" id="OEH92544.1"/>
    </source>
</evidence>
<protein>
    <recommendedName>
        <fullName evidence="1">DUF218 domain-containing protein</fullName>
    </recommendedName>
</protein>
<dbReference type="GO" id="GO:0043164">
    <property type="term" value="P:Gram-negative-bacterium-type cell wall biogenesis"/>
    <property type="evidence" value="ECO:0007669"/>
    <property type="project" value="TreeGrafter"/>
</dbReference>
<comment type="caution">
    <text evidence="2">The sequence shown here is derived from an EMBL/GenBank/DDBJ whole genome shotgun (WGS) entry which is preliminary data.</text>
</comment>
<dbReference type="STRING" id="1305675.BFG57_15380"/>
<dbReference type="EMBL" id="MJEH01000026">
    <property type="protein sequence ID" value="OEH92544.1"/>
    <property type="molecule type" value="Genomic_DNA"/>
</dbReference>
<dbReference type="PANTHER" id="PTHR30336:SF4">
    <property type="entry name" value="ENVELOPE BIOGENESIS FACTOR ELYC"/>
    <property type="match status" value="1"/>
</dbReference>
<accession>A0A1E5LEP4</accession>
<evidence type="ECO:0000259" key="1">
    <source>
        <dbReference type="Pfam" id="PF02698"/>
    </source>
</evidence>
<keyword evidence="3" id="KW-1185">Reference proteome</keyword>
<name>A0A1E5LEP4_9BACI</name>
<dbReference type="Proteomes" id="UP000095209">
    <property type="component" value="Unassembled WGS sequence"/>
</dbReference>
<dbReference type="InterPro" id="IPR014729">
    <property type="entry name" value="Rossmann-like_a/b/a_fold"/>
</dbReference>
<dbReference type="PANTHER" id="PTHR30336">
    <property type="entry name" value="INNER MEMBRANE PROTEIN, PROBABLE PERMEASE"/>
    <property type="match status" value="1"/>
</dbReference>
<dbReference type="InterPro" id="IPR003848">
    <property type="entry name" value="DUF218"/>
</dbReference>
<dbReference type="GO" id="GO:0000270">
    <property type="term" value="P:peptidoglycan metabolic process"/>
    <property type="evidence" value="ECO:0007669"/>
    <property type="project" value="TreeGrafter"/>
</dbReference>
<organism evidence="2 3">
    <name type="scientific">Bacillus solimangrovi</name>
    <dbReference type="NCBI Taxonomy" id="1305675"/>
    <lineage>
        <taxon>Bacteria</taxon>
        <taxon>Bacillati</taxon>
        <taxon>Bacillota</taxon>
        <taxon>Bacilli</taxon>
        <taxon>Bacillales</taxon>
        <taxon>Bacillaceae</taxon>
        <taxon>Bacillus</taxon>
    </lineage>
</organism>
<proteinExistence type="predicted"/>
<dbReference type="AlphaFoldDB" id="A0A1E5LEP4"/>
<feature type="domain" description="DUF218" evidence="1">
    <location>
        <begin position="33"/>
        <end position="170"/>
    </location>
</feature>
<dbReference type="GO" id="GO:0005886">
    <property type="term" value="C:plasma membrane"/>
    <property type="evidence" value="ECO:0007669"/>
    <property type="project" value="TreeGrafter"/>
</dbReference>
<dbReference type="InterPro" id="IPR051599">
    <property type="entry name" value="Cell_Envelope_Assoc"/>
</dbReference>
<sequence length="182" mass="20467">MLIFPALLVVYIVVVHILIQTTAANEPQANAKYMIILGAKVNGERMSNAYYNRAQMALAYLQENPETTVIATGGQGKGEHITEAEAMRRYLVENGIAEDRIIKEEQSTSTFENLKFAKAFIEQEKPEVLIVSNDFHLFRASIIAKRLHMQPDTLAAPTPQIAVLKLYAREYMAIAKTLLVDW</sequence>
<reference evidence="2 3" key="1">
    <citation type="submission" date="2016-08" db="EMBL/GenBank/DDBJ databases">
        <title>Genome of Bacillus solimangrovi GH2-4.</title>
        <authorList>
            <person name="Lim S."/>
            <person name="Kim B.-C."/>
        </authorList>
    </citation>
    <scope>NUCLEOTIDE SEQUENCE [LARGE SCALE GENOMIC DNA]</scope>
    <source>
        <strain evidence="2 3">GH2-4</strain>
    </source>
</reference>
<dbReference type="CDD" id="cd06259">
    <property type="entry name" value="YdcF-like"/>
    <property type="match status" value="1"/>
</dbReference>
<dbReference type="Pfam" id="PF02698">
    <property type="entry name" value="DUF218"/>
    <property type="match status" value="1"/>
</dbReference>
<evidence type="ECO:0000313" key="3">
    <source>
        <dbReference type="Proteomes" id="UP000095209"/>
    </source>
</evidence>